<keyword evidence="1" id="KW-0812">Transmembrane</keyword>
<dbReference type="Proteomes" id="UP000572680">
    <property type="component" value="Unassembled WGS sequence"/>
</dbReference>
<reference evidence="2 3" key="1">
    <citation type="submission" date="2020-08" db="EMBL/GenBank/DDBJ databases">
        <title>Genomic Encyclopedia of Type Strains, Phase IV (KMG-IV): sequencing the most valuable type-strain genomes for metagenomic binning, comparative biology and taxonomic classification.</title>
        <authorList>
            <person name="Goeker M."/>
        </authorList>
    </citation>
    <scope>NUCLEOTIDE SEQUENCE [LARGE SCALE GENOMIC DNA]</scope>
    <source>
        <strain evidence="2 3">DSM 44197</strain>
    </source>
</reference>
<dbReference type="RefSeq" id="WP_182845518.1">
    <property type="nucleotide sequence ID" value="NZ_BAAALP010000001.1"/>
</dbReference>
<dbReference type="AlphaFoldDB" id="A0A7W3QNS5"/>
<evidence type="ECO:0000313" key="3">
    <source>
        <dbReference type="Proteomes" id="UP000572680"/>
    </source>
</evidence>
<keyword evidence="1" id="KW-1133">Transmembrane helix</keyword>
<protein>
    <recommendedName>
        <fullName evidence="4">Membrane-associated oxidoreductase</fullName>
    </recommendedName>
</protein>
<organism evidence="2 3">
    <name type="scientific">Actinomadura namibiensis</name>
    <dbReference type="NCBI Taxonomy" id="182080"/>
    <lineage>
        <taxon>Bacteria</taxon>
        <taxon>Bacillati</taxon>
        <taxon>Actinomycetota</taxon>
        <taxon>Actinomycetes</taxon>
        <taxon>Streptosporangiales</taxon>
        <taxon>Thermomonosporaceae</taxon>
        <taxon>Actinomadura</taxon>
    </lineage>
</organism>
<feature type="transmembrane region" description="Helical" evidence="1">
    <location>
        <begin position="634"/>
        <end position="658"/>
    </location>
</feature>
<keyword evidence="3" id="KW-1185">Reference proteome</keyword>
<gene>
    <name evidence="2" type="ORF">HNR61_005003</name>
</gene>
<comment type="caution">
    <text evidence="2">The sequence shown here is derived from an EMBL/GenBank/DDBJ whole genome shotgun (WGS) entry which is preliminary data.</text>
</comment>
<evidence type="ECO:0008006" key="4">
    <source>
        <dbReference type="Google" id="ProtNLM"/>
    </source>
</evidence>
<proteinExistence type="predicted"/>
<evidence type="ECO:0000256" key="1">
    <source>
        <dbReference type="SAM" id="Phobius"/>
    </source>
</evidence>
<keyword evidence="1" id="KW-0472">Membrane</keyword>
<evidence type="ECO:0000313" key="2">
    <source>
        <dbReference type="EMBL" id="MBA8953353.1"/>
    </source>
</evidence>
<accession>A0A7W3QNS5</accession>
<sequence>MERHELTDAERRLWDAYPSGQIVTFPDGATIRAQVIALLLLGAAEPTPGRYPGVRLRGARVTGRLDLDGTAFDTMLDCGDCVFEHPVSLAEATVRTLRITDSRLPAFKAPRLRATGLLSLQGSTIDRDLRLDHARLESEVRLADTTAGHVRAHTIDLQGTLNAAGITVNGEFSVRGGHITGDLVLTGAHLSNPGQPAALQGDAATIDGHLRAANTHITGAVLLRNAHIGSGVSFDNARLSAPGHDTLNAGGMTVGGGVFCWHGFHADGGVRLIGAQISGNLTFDNARLHHPTGKALDLDSAACTSISGQNLHVTAGEVSMRNTRVAGQVDLDHAHLHNPDGPRSLAIDHAELGLVSLRRLRAHGQVMLRATRINTRLLLPEAELHHPHGTALHAPGTEIGADLIAHDLLAEGQLHLHGTRVGQHLDLTGLRLSAPQGTALHAYGLTTAQLSLLPAAPIDGTVVLAHARIGVLHDDPQHWPTSLDANGLTYQALEPRLPAKQRLTWLNGDHHGFESQPYEQLAANYTALGLHADARHVLHAKERHRLDGETPLIRLWGKLQDTTTGYGYQPWRAFLWLTVLLTIGSLVYGLHPPAPLKADEAPHFNPVIYTLDLMIPLINLGQERAFNPAGALQWLSYAFVAAGWVLATTIAAGAARVFNRR</sequence>
<dbReference type="EMBL" id="JACJIA010000006">
    <property type="protein sequence ID" value="MBA8953353.1"/>
    <property type="molecule type" value="Genomic_DNA"/>
</dbReference>
<name>A0A7W3QNS5_ACTNM</name>